<evidence type="ECO:0000313" key="2">
    <source>
        <dbReference type="Proteomes" id="UP001634394"/>
    </source>
</evidence>
<gene>
    <name evidence="1" type="ORF">ACJMK2_027003</name>
</gene>
<dbReference type="AlphaFoldDB" id="A0ABD3XPQ6"/>
<sequence length="86" mass="9937">MKESALMDLLVKQLLRVKRKPNSLAKLSTKLSFGETKFKIHVIIVRRKDINNSSTLRAKIRSIASTGKRRSMKKNDKLIMNTNMCY</sequence>
<protein>
    <submittedName>
        <fullName evidence="1">Uncharacterized protein</fullName>
    </submittedName>
</protein>
<comment type="caution">
    <text evidence="1">The sequence shown here is derived from an EMBL/GenBank/DDBJ whole genome shotgun (WGS) entry which is preliminary data.</text>
</comment>
<name>A0ABD3XPQ6_SINWO</name>
<accession>A0ABD3XPQ6</accession>
<keyword evidence="2" id="KW-1185">Reference proteome</keyword>
<dbReference type="EMBL" id="JBJQND010000002">
    <property type="protein sequence ID" value="KAL3887047.1"/>
    <property type="molecule type" value="Genomic_DNA"/>
</dbReference>
<proteinExistence type="predicted"/>
<reference evidence="1 2" key="1">
    <citation type="submission" date="2024-11" db="EMBL/GenBank/DDBJ databases">
        <title>Chromosome-level genome assembly of the freshwater bivalve Anodonta woodiana.</title>
        <authorList>
            <person name="Chen X."/>
        </authorList>
    </citation>
    <scope>NUCLEOTIDE SEQUENCE [LARGE SCALE GENOMIC DNA]</scope>
    <source>
        <strain evidence="1">MN2024</strain>
        <tissue evidence="1">Gills</tissue>
    </source>
</reference>
<dbReference type="Proteomes" id="UP001634394">
    <property type="component" value="Unassembled WGS sequence"/>
</dbReference>
<organism evidence="1 2">
    <name type="scientific">Sinanodonta woodiana</name>
    <name type="common">Chinese pond mussel</name>
    <name type="synonym">Anodonta woodiana</name>
    <dbReference type="NCBI Taxonomy" id="1069815"/>
    <lineage>
        <taxon>Eukaryota</taxon>
        <taxon>Metazoa</taxon>
        <taxon>Spiralia</taxon>
        <taxon>Lophotrochozoa</taxon>
        <taxon>Mollusca</taxon>
        <taxon>Bivalvia</taxon>
        <taxon>Autobranchia</taxon>
        <taxon>Heteroconchia</taxon>
        <taxon>Palaeoheterodonta</taxon>
        <taxon>Unionida</taxon>
        <taxon>Unionoidea</taxon>
        <taxon>Unionidae</taxon>
        <taxon>Unioninae</taxon>
        <taxon>Sinanodonta</taxon>
    </lineage>
</organism>
<evidence type="ECO:0000313" key="1">
    <source>
        <dbReference type="EMBL" id="KAL3887047.1"/>
    </source>
</evidence>